<dbReference type="RefSeq" id="WP_067773655.1">
    <property type="nucleotide sequence ID" value="NZ_LIGX01000013.1"/>
</dbReference>
<dbReference type="InterPro" id="IPR029044">
    <property type="entry name" value="Nucleotide-diphossugar_trans"/>
</dbReference>
<dbReference type="AlphaFoldDB" id="A0A1C7PDV3"/>
<evidence type="ECO:0000256" key="1">
    <source>
        <dbReference type="ARBA" id="ARBA00022676"/>
    </source>
</evidence>
<dbReference type="GO" id="GO:0016757">
    <property type="term" value="F:glycosyltransferase activity"/>
    <property type="evidence" value="ECO:0007669"/>
    <property type="project" value="UniProtKB-KW"/>
</dbReference>
<dbReference type="InterPro" id="IPR050748">
    <property type="entry name" value="Glycosyltrans_8_dom-fam"/>
</dbReference>
<protein>
    <submittedName>
        <fullName evidence="4">Nucleotide-diphospho-sugar transferases</fullName>
    </submittedName>
</protein>
<evidence type="ECO:0000313" key="5">
    <source>
        <dbReference type="Proteomes" id="UP000176204"/>
    </source>
</evidence>
<reference evidence="5" key="1">
    <citation type="submission" date="2016-09" db="EMBL/GenBank/DDBJ databases">
        <authorList>
            <person name="Koehorst J."/>
        </authorList>
    </citation>
    <scope>NUCLEOTIDE SEQUENCE [LARGE SCALE GENOMIC DNA]</scope>
</reference>
<keyword evidence="5" id="KW-1185">Reference proteome</keyword>
<dbReference type="GO" id="GO:0046872">
    <property type="term" value="F:metal ion binding"/>
    <property type="evidence" value="ECO:0007669"/>
    <property type="project" value="UniProtKB-KW"/>
</dbReference>
<sequence length="349" mass="39781">MSVPPVPQHPAVAFSADAHFSVPLGIAVLSLLESAHPDTIYDVYILDGGVTDRVRRGIEDLKQRFEFRVTWLDVRSELLDLPAGGRFTAATYYRFLLPDLLPNEVKRVLYLDADVLVCDDLTELFAMDLEGCPLAAPVWQLVGRYRDTFEPLMQSFHERLEVPRDGLPYHFAQMLMDLDAMRREGWHRKLVDCARTADPAVLAWADQDVMNKVLRGRMKVMPYRYVAIPLFAEDAEQGEAACVPPFVYSAEELREAYWNPAIVHYAATKPNILKGSLDRYDEMFFAAWRRSPWAGCVPYVPVRMMELGRRHPLLARALMCIPRLFVRCPRILRGYGALLQALAPGSRKD</sequence>
<dbReference type="Proteomes" id="UP000176204">
    <property type="component" value="Chromosome I"/>
</dbReference>
<evidence type="ECO:0000256" key="3">
    <source>
        <dbReference type="ARBA" id="ARBA00022723"/>
    </source>
</evidence>
<dbReference type="EMBL" id="LT629973">
    <property type="protein sequence ID" value="SEH79418.1"/>
    <property type="molecule type" value="Genomic_DNA"/>
</dbReference>
<accession>A0A1C7PDV3</accession>
<keyword evidence="2 4" id="KW-0808">Transferase</keyword>
<dbReference type="PANTHER" id="PTHR13778:SF47">
    <property type="entry name" value="LIPOPOLYSACCHARIDE 1,3-GALACTOSYLTRANSFERASE"/>
    <property type="match status" value="1"/>
</dbReference>
<dbReference type="SUPFAM" id="SSF53448">
    <property type="entry name" value="Nucleotide-diphospho-sugar transferases"/>
    <property type="match status" value="1"/>
</dbReference>
<dbReference type="Gene3D" id="3.90.550.10">
    <property type="entry name" value="Spore Coat Polysaccharide Biosynthesis Protein SpsA, Chain A"/>
    <property type="match status" value="1"/>
</dbReference>
<dbReference type="KEGG" id="agl:PYTT_0794"/>
<gene>
    <name evidence="4" type="ORF">PYTT_0794</name>
</gene>
<organism evidence="4 5">
    <name type="scientific">Akkermansia glycaniphila</name>
    <dbReference type="NCBI Taxonomy" id="1679444"/>
    <lineage>
        <taxon>Bacteria</taxon>
        <taxon>Pseudomonadati</taxon>
        <taxon>Verrucomicrobiota</taxon>
        <taxon>Verrucomicrobiia</taxon>
        <taxon>Verrucomicrobiales</taxon>
        <taxon>Akkermansiaceae</taxon>
        <taxon>Akkermansia</taxon>
    </lineage>
</organism>
<dbReference type="CDD" id="cd04194">
    <property type="entry name" value="GT8_A4GalT_like"/>
    <property type="match status" value="1"/>
</dbReference>
<proteinExistence type="predicted"/>
<keyword evidence="3" id="KW-0479">Metal-binding</keyword>
<evidence type="ECO:0000256" key="2">
    <source>
        <dbReference type="ARBA" id="ARBA00022679"/>
    </source>
</evidence>
<dbReference type="OrthoDB" id="695971at2"/>
<keyword evidence="1" id="KW-0328">Glycosyltransferase</keyword>
<name>A0A1C7PDV3_9BACT</name>
<evidence type="ECO:0000313" key="4">
    <source>
        <dbReference type="EMBL" id="SEH79418.1"/>
    </source>
</evidence>
<dbReference type="PANTHER" id="PTHR13778">
    <property type="entry name" value="GLYCOSYLTRANSFERASE 8 DOMAIN-CONTAINING PROTEIN"/>
    <property type="match status" value="1"/>
</dbReference>
<dbReference type="Pfam" id="PF01501">
    <property type="entry name" value="Glyco_transf_8"/>
    <property type="match status" value="1"/>
</dbReference>
<dbReference type="InterPro" id="IPR002495">
    <property type="entry name" value="Glyco_trans_8"/>
</dbReference>